<evidence type="ECO:0000256" key="1">
    <source>
        <dbReference type="SAM" id="MobiDB-lite"/>
    </source>
</evidence>
<name>A0A1V9ZF43_9STRA</name>
<organism evidence="3 4">
    <name type="scientific">Thraustotheca clavata</name>
    <dbReference type="NCBI Taxonomy" id="74557"/>
    <lineage>
        <taxon>Eukaryota</taxon>
        <taxon>Sar</taxon>
        <taxon>Stramenopiles</taxon>
        <taxon>Oomycota</taxon>
        <taxon>Saprolegniomycetes</taxon>
        <taxon>Saprolegniales</taxon>
        <taxon>Achlyaceae</taxon>
        <taxon>Thraustotheca</taxon>
    </lineage>
</organism>
<comment type="caution">
    <text evidence="3">The sequence shown here is derived from an EMBL/GenBank/DDBJ whole genome shotgun (WGS) entry which is preliminary data.</text>
</comment>
<keyword evidence="2" id="KW-1133">Transmembrane helix</keyword>
<accession>A0A1V9ZF43</accession>
<sequence>MSSHTLPYFQRDARPAAFNAASRRNHTVPLVCLNYEAELCDTATDVCPPCLSAGINSSTPICVNYTMNGTCPQGFKPWGRRPNVTILPSIVPTTDMITWPPTTNVPTTTIALPTTNTPTTNTPTTNTPTTNAPSTNEPSTTVAIMSDPPTNPATTQHETNANVQAENKREQDQHEFSLVTAGIVIAVAAVAIIVGSVLFVRRPKTQSDDIVLTPPRRDILVTQKTPGIEQDGKRYSDWIEINAVVSPQGNNSIANGTPMELWDELPILQRNRERQLTELQSQASEEA</sequence>
<keyword evidence="4" id="KW-1185">Reference proteome</keyword>
<keyword evidence="2" id="KW-0472">Membrane</keyword>
<dbReference type="AlphaFoldDB" id="A0A1V9ZF43"/>
<feature type="transmembrane region" description="Helical" evidence="2">
    <location>
        <begin position="176"/>
        <end position="200"/>
    </location>
</feature>
<dbReference type="OrthoDB" id="77180at2759"/>
<protein>
    <submittedName>
        <fullName evidence="3">Uncharacterized protein</fullName>
    </submittedName>
</protein>
<reference evidence="3 4" key="1">
    <citation type="journal article" date="2014" name="Genome Biol. Evol.">
        <title>The secreted proteins of Achlya hypogyna and Thraustotheca clavata identify the ancestral oomycete secretome and reveal gene acquisitions by horizontal gene transfer.</title>
        <authorList>
            <person name="Misner I."/>
            <person name="Blouin N."/>
            <person name="Leonard G."/>
            <person name="Richards T.A."/>
            <person name="Lane C.E."/>
        </authorList>
    </citation>
    <scope>NUCLEOTIDE SEQUENCE [LARGE SCALE GENOMIC DNA]</scope>
    <source>
        <strain evidence="3 4">ATCC 34112</strain>
    </source>
</reference>
<proteinExistence type="predicted"/>
<keyword evidence="2" id="KW-0812">Transmembrane</keyword>
<dbReference type="EMBL" id="JNBS01001963">
    <property type="protein sequence ID" value="OQR96567.1"/>
    <property type="molecule type" value="Genomic_DNA"/>
</dbReference>
<feature type="region of interest" description="Disordered" evidence="1">
    <location>
        <begin position="98"/>
        <end position="137"/>
    </location>
</feature>
<dbReference type="Proteomes" id="UP000243217">
    <property type="component" value="Unassembled WGS sequence"/>
</dbReference>
<evidence type="ECO:0000313" key="4">
    <source>
        <dbReference type="Proteomes" id="UP000243217"/>
    </source>
</evidence>
<evidence type="ECO:0000313" key="3">
    <source>
        <dbReference type="EMBL" id="OQR96567.1"/>
    </source>
</evidence>
<evidence type="ECO:0000256" key="2">
    <source>
        <dbReference type="SAM" id="Phobius"/>
    </source>
</evidence>
<gene>
    <name evidence="3" type="ORF">THRCLA_07245</name>
</gene>